<dbReference type="InterPro" id="IPR007303">
    <property type="entry name" value="TIP41-like"/>
</dbReference>
<accession>A0A814SVZ3</accession>
<dbReference type="CDD" id="cd00882">
    <property type="entry name" value="Ras_like_GTPase"/>
    <property type="match status" value="1"/>
</dbReference>
<dbReference type="EMBL" id="CAJNOU010001112">
    <property type="protein sequence ID" value="CAF1153556.1"/>
    <property type="molecule type" value="Genomic_DNA"/>
</dbReference>
<dbReference type="SUPFAM" id="SSF52540">
    <property type="entry name" value="P-loop containing nucleoside triphosphate hydrolases"/>
    <property type="match status" value="2"/>
</dbReference>
<organism evidence="2 3">
    <name type="scientific">Rotaria sordida</name>
    <dbReference type="NCBI Taxonomy" id="392033"/>
    <lineage>
        <taxon>Eukaryota</taxon>
        <taxon>Metazoa</taxon>
        <taxon>Spiralia</taxon>
        <taxon>Gnathifera</taxon>
        <taxon>Rotifera</taxon>
        <taxon>Eurotatoria</taxon>
        <taxon>Bdelloidea</taxon>
        <taxon>Philodinida</taxon>
        <taxon>Philodinidae</taxon>
        <taxon>Rotaria</taxon>
    </lineage>
</organism>
<proteinExistence type="predicted"/>
<dbReference type="InterPro" id="IPR025662">
    <property type="entry name" value="Sigma_54_int_dom_ATP-bd_1"/>
</dbReference>
<dbReference type="Gene3D" id="3.40.50.300">
    <property type="entry name" value="P-loop containing nucleotide triphosphate hydrolases"/>
    <property type="match status" value="1"/>
</dbReference>
<protein>
    <recommendedName>
        <fullName evidence="4">G domain-containing protein</fullName>
    </recommendedName>
</protein>
<comment type="caution">
    <text evidence="2">The sequence shown here is derived from an EMBL/GenBank/DDBJ whole genome shotgun (WGS) entry which is preliminary data.</text>
</comment>
<evidence type="ECO:0000256" key="1">
    <source>
        <dbReference type="SAM" id="MobiDB-lite"/>
    </source>
</evidence>
<gene>
    <name evidence="2" type="ORF">SEV965_LOCUS18585</name>
</gene>
<evidence type="ECO:0000313" key="2">
    <source>
        <dbReference type="EMBL" id="CAF1153556.1"/>
    </source>
</evidence>
<evidence type="ECO:0008006" key="4">
    <source>
        <dbReference type="Google" id="ProtNLM"/>
    </source>
</evidence>
<sequence length="696" mass="81176">MGCSQSATIGIQSESEIFPGSTHTSQETIPNRNKRVEKLPALERVSLNNVREHHQRFSLCSPTPGESHQTRIQLQNFDELNHFEYTFINVLLLGESGVGKSTFINAIVNYLKFDTIEQACSGQPIVLMPVSFLLTVGDNFEERIIRFGNEDPNEDHHHPGQSVTQHCRSYVFTIGTRTKIRLIDTPGMGDTRGSDQDNLNMQHILSFINNLSHLNAICILLKPNESRLNVVFRSYFSQLTDFLGENIRNNIIFCFTNTRGTFFTPGNTAPLLKEILGKFPIKNIPFKKSNTFCFDSESFRYLIAIQNGIDFDDYQKEEYKESWINSVNESNRFLGYICGALKTYPSDEWKSINHAQFQINQMIRPILETIRNLFRNLILYEEKSSTQLIKLCPSVVAHSSTICIKCNRVPKDYNEFWIYPDDLHTFSNKCLNCRCSRNRHIDINYKLDYELSNNVNKQFIDEIKLKSDQLNQAIFEFGCFFVDTTRTLKTNDLILSFLNQMIEEENQICQLKTNNNLNLILYKQLNQFKEEYEQRQNDLRTIPIENSYFSHHLGLFLVCTLCSTDKSTWRIESTDQQLDLEKLKRQEPILFYDELTLYEDELADNGISNVTLKIRCMPSGFFILLRFFMRVDGVIIRCFDTRYHYEIENNYILREYIERESPVSLLKSEFQSTSDINSVITQLKTNLHQLEKLFFL</sequence>
<evidence type="ECO:0000313" key="3">
    <source>
        <dbReference type="Proteomes" id="UP000663889"/>
    </source>
</evidence>
<dbReference type="PANTHER" id="PTHR32046">
    <property type="entry name" value="G DOMAIN-CONTAINING PROTEIN"/>
    <property type="match status" value="1"/>
</dbReference>
<dbReference type="Pfam" id="PF04176">
    <property type="entry name" value="TIP41"/>
    <property type="match status" value="1"/>
</dbReference>
<dbReference type="PANTHER" id="PTHR32046:SF11">
    <property type="entry name" value="IMMUNE-ASSOCIATED NUCLEOTIDE-BINDING PROTEIN 10-LIKE"/>
    <property type="match status" value="1"/>
</dbReference>
<dbReference type="AlphaFoldDB" id="A0A814SVZ3"/>
<name>A0A814SVZ3_9BILA</name>
<dbReference type="Proteomes" id="UP000663889">
    <property type="component" value="Unassembled WGS sequence"/>
</dbReference>
<feature type="region of interest" description="Disordered" evidence="1">
    <location>
        <begin position="1"/>
        <end position="29"/>
    </location>
</feature>
<reference evidence="2" key="1">
    <citation type="submission" date="2021-02" db="EMBL/GenBank/DDBJ databases">
        <authorList>
            <person name="Nowell W R."/>
        </authorList>
    </citation>
    <scope>NUCLEOTIDE SEQUENCE</scope>
</reference>
<dbReference type="PROSITE" id="PS00675">
    <property type="entry name" value="SIGMA54_INTERACT_1"/>
    <property type="match status" value="1"/>
</dbReference>
<dbReference type="InterPro" id="IPR027417">
    <property type="entry name" value="P-loop_NTPase"/>
</dbReference>